<organism evidence="12 13">
    <name type="scientific">Candidatus Williamhamiltonella defendens</name>
    <dbReference type="NCBI Taxonomy" id="138072"/>
    <lineage>
        <taxon>Bacteria</taxon>
        <taxon>Pseudomonadati</taxon>
        <taxon>Pseudomonadota</taxon>
        <taxon>Gammaproteobacteria</taxon>
        <taxon>Enterobacterales</taxon>
        <taxon>Enterobacteriaceae</taxon>
        <taxon>aphid secondary symbionts</taxon>
        <taxon>Candidatus Williamhamiltonella</taxon>
    </lineage>
</organism>
<dbReference type="Gene3D" id="1.20.1090.10">
    <property type="entry name" value="Dehydroquinate synthase-like - alpha domain"/>
    <property type="match status" value="1"/>
</dbReference>
<gene>
    <name evidence="12" type="ORF">BJP41_05255</name>
</gene>
<dbReference type="GO" id="GO:0046872">
    <property type="term" value="F:metal ion binding"/>
    <property type="evidence" value="ECO:0007669"/>
    <property type="project" value="UniProtKB-KW"/>
</dbReference>
<evidence type="ECO:0000313" key="13">
    <source>
        <dbReference type="Proteomes" id="UP000230008"/>
    </source>
</evidence>
<feature type="binding site" evidence="8">
    <location>
        <position position="172"/>
    </location>
    <ligand>
        <name>glycerol</name>
        <dbReference type="ChEBI" id="CHEBI:17754"/>
    </ligand>
</feature>
<evidence type="ECO:0000256" key="4">
    <source>
        <dbReference type="ARBA" id="ARBA00037918"/>
    </source>
</evidence>
<feature type="binding site" evidence="10">
    <location>
        <begin position="117"/>
        <end position="120"/>
    </location>
    <ligand>
        <name>NAD(+)</name>
        <dbReference type="ChEBI" id="CHEBI:57540"/>
    </ligand>
</feature>
<dbReference type="InterPro" id="IPR001670">
    <property type="entry name" value="ADH_Fe/GldA"/>
</dbReference>
<dbReference type="NCBIfam" id="NF006941">
    <property type="entry name" value="PRK09423.1"/>
    <property type="match status" value="1"/>
</dbReference>
<accession>A0A2D3T4E4</accession>
<feature type="domain" description="Alcohol dehydrogenase iron-type/glycerol dehydrogenase GldA" evidence="11">
    <location>
        <begin position="9"/>
        <end position="155"/>
    </location>
</feature>
<evidence type="ECO:0000259" key="11">
    <source>
        <dbReference type="Pfam" id="PF00465"/>
    </source>
</evidence>
<feature type="binding site" evidence="10">
    <location>
        <position position="128"/>
    </location>
    <ligand>
        <name>NAD(+)</name>
        <dbReference type="ChEBI" id="CHEBI:57540"/>
    </ligand>
</feature>
<keyword evidence="8" id="KW-0862">Zinc</keyword>
<dbReference type="Proteomes" id="UP000230008">
    <property type="component" value="Chromosome"/>
</dbReference>
<proteinExistence type="predicted"/>
<evidence type="ECO:0000256" key="5">
    <source>
        <dbReference type="ARBA" id="ARBA00039147"/>
    </source>
</evidence>
<evidence type="ECO:0000256" key="10">
    <source>
        <dbReference type="PIRSR" id="PIRSR000112-3"/>
    </source>
</evidence>
<comment type="catalytic activity">
    <reaction evidence="7">
        <text>glycerol + NAD(+) = dihydroxyacetone + NADH + H(+)</text>
        <dbReference type="Rhea" id="RHEA:13769"/>
        <dbReference type="ChEBI" id="CHEBI:15378"/>
        <dbReference type="ChEBI" id="CHEBI:16016"/>
        <dbReference type="ChEBI" id="CHEBI:17754"/>
        <dbReference type="ChEBI" id="CHEBI:57540"/>
        <dbReference type="ChEBI" id="CHEBI:57945"/>
        <dbReference type="EC" id="1.1.1.6"/>
    </reaction>
</comment>
<dbReference type="EMBL" id="CP017606">
    <property type="protein sequence ID" value="ATW30692.1"/>
    <property type="molecule type" value="Genomic_DNA"/>
</dbReference>
<dbReference type="RefSeq" id="WP_100103724.1">
    <property type="nucleotide sequence ID" value="NZ_CAWNMT010000001.1"/>
</dbReference>
<dbReference type="InterPro" id="IPR016205">
    <property type="entry name" value="Glycerol_DH"/>
</dbReference>
<keyword evidence="3 10" id="KW-0520">NAD</keyword>
<dbReference type="Gene3D" id="3.40.50.1970">
    <property type="match status" value="1"/>
</dbReference>
<name>A0A2D3T4E4_9ENTR</name>
<dbReference type="GO" id="GO:0008888">
    <property type="term" value="F:glycerol dehydrogenase (NAD+) activity"/>
    <property type="evidence" value="ECO:0007669"/>
    <property type="project" value="UniProtKB-EC"/>
</dbReference>
<reference evidence="13" key="2">
    <citation type="submission" date="2017-11" db="EMBL/GenBank/DDBJ databases">
        <title>PacBio sequencing of new strain of the secondary endosymbiont Candidatus Hamiltonella defensa.</title>
        <authorList>
            <person name="Strand M.R."/>
            <person name="Oliver K."/>
        </authorList>
    </citation>
    <scope>NUCLEOTIDE SEQUENCE [LARGE SCALE GENOMIC DNA]</scope>
    <source>
        <strain evidence="13">A2C</strain>
    </source>
</reference>
<dbReference type="EC" id="1.1.1.6" evidence="5"/>
<dbReference type="PANTHER" id="PTHR43616">
    <property type="entry name" value="GLYCEROL DEHYDROGENASE"/>
    <property type="match status" value="1"/>
</dbReference>
<sequence length="368" mass="39605">MRNFIFSSPGKYVQGSGVLDELGGYLSALGSKAFLIASNAVWTIVEARVKSSLKKAGIPYRYECFKGESSQKEIARLASLAFNEPTSVVVGLGGGKTLDTAKAVADELKLSVAIVPTVASSDAPCSALSVIYTDEGVFDSYRVYHKHPELVLLDTAVCVQAPVRFFASGIADGLATYDEALAVKRTNALSMLGGKPTIASMAIAAACEETLLTYGYSAYQAVKKHIVTPAVESVVEANTLLSGLGFENAGLAGAHAIHNGFGAIQGEIHHLTHGEKVAYGTLTQMVLEPRPDEEIRRYIRFYRSIKMPTTLKEIHLENESFENLVKVGRLACSEKETLRHLNPFLSAEDVAQALIAVDALSKTVRDEF</sequence>
<evidence type="ECO:0000256" key="2">
    <source>
        <dbReference type="ARBA" id="ARBA00023002"/>
    </source>
</evidence>
<protein>
    <recommendedName>
        <fullName evidence="6">Glycerol dehydrogenase</fullName>
        <ecNumber evidence="5">1.1.1.6</ecNumber>
    </recommendedName>
</protein>
<feature type="binding site" evidence="8">
    <location>
        <position position="273"/>
    </location>
    <ligand>
        <name>glycerol</name>
        <dbReference type="ChEBI" id="CHEBI:17754"/>
    </ligand>
</feature>
<keyword evidence="2" id="KW-0560">Oxidoreductase</keyword>
<keyword evidence="1 8" id="KW-0479">Metal-binding</keyword>
<feature type="binding site" evidence="10">
    <location>
        <begin position="95"/>
        <end position="99"/>
    </location>
    <ligand>
        <name>NAD(+)</name>
        <dbReference type="ChEBI" id="CHEBI:57540"/>
    </ligand>
</feature>
<evidence type="ECO:0000256" key="7">
    <source>
        <dbReference type="ARBA" id="ARBA00049006"/>
    </source>
</evidence>
<feature type="binding site" evidence="9">
    <location>
        <position position="122"/>
    </location>
    <ligand>
        <name>glycerol</name>
        <dbReference type="ChEBI" id="CHEBI:17754"/>
    </ligand>
</feature>
<feature type="binding site" evidence="8">
    <location>
        <position position="255"/>
    </location>
    <ligand>
        <name>glycerol</name>
        <dbReference type="ChEBI" id="CHEBI:17754"/>
    </ligand>
</feature>
<dbReference type="AlphaFoldDB" id="A0A2D3T4E4"/>
<comment type="pathway">
    <text evidence="4">Polyol metabolism; glycerol fermentation; glycerone phosphate from glycerol (oxidative route): step 1/2.</text>
</comment>
<dbReference type="Pfam" id="PF00465">
    <property type="entry name" value="Fe-ADH"/>
    <property type="match status" value="1"/>
</dbReference>
<feature type="binding site" evidence="10">
    <location>
        <position position="126"/>
    </location>
    <ligand>
        <name>NAD(+)</name>
        <dbReference type="ChEBI" id="CHEBI:57540"/>
    </ligand>
</feature>
<dbReference type="PIRSF" id="PIRSF000112">
    <property type="entry name" value="Glycerol_dehydrogenase"/>
    <property type="match status" value="1"/>
</dbReference>
<comment type="cofactor">
    <cofactor evidence="8">
        <name>Zn(2+)</name>
        <dbReference type="ChEBI" id="CHEBI:29105"/>
    </cofactor>
    <text evidence="8">Binds 1 zinc ion per subunit.</text>
</comment>
<evidence type="ECO:0000256" key="3">
    <source>
        <dbReference type="ARBA" id="ARBA00023027"/>
    </source>
</evidence>
<dbReference type="GO" id="GO:0005829">
    <property type="term" value="C:cytosol"/>
    <property type="evidence" value="ECO:0007669"/>
    <property type="project" value="TreeGrafter"/>
</dbReference>
<feature type="binding site" evidence="10">
    <location>
        <position position="132"/>
    </location>
    <ligand>
        <name>NAD(+)</name>
        <dbReference type="ChEBI" id="CHEBI:57540"/>
    </ligand>
</feature>
<dbReference type="PANTHER" id="PTHR43616:SF5">
    <property type="entry name" value="GLYCEROL DEHYDROGENASE 1"/>
    <property type="match status" value="1"/>
</dbReference>
<dbReference type="SUPFAM" id="SSF56796">
    <property type="entry name" value="Dehydroquinate synthase-like"/>
    <property type="match status" value="1"/>
</dbReference>
<evidence type="ECO:0000256" key="9">
    <source>
        <dbReference type="PIRSR" id="PIRSR000112-2"/>
    </source>
</evidence>
<evidence type="ECO:0000256" key="8">
    <source>
        <dbReference type="PIRSR" id="PIRSR000112-1"/>
    </source>
</evidence>
<evidence type="ECO:0000256" key="6">
    <source>
        <dbReference type="ARBA" id="ARBA00040132"/>
    </source>
</evidence>
<evidence type="ECO:0000313" key="12">
    <source>
        <dbReference type="EMBL" id="ATW30692.1"/>
    </source>
</evidence>
<reference evidence="13" key="1">
    <citation type="submission" date="2016-10" db="EMBL/GenBank/DDBJ databases">
        <authorList>
            <person name="Chevignon G."/>
        </authorList>
    </citation>
    <scope>NUCLEOTIDE SEQUENCE [LARGE SCALE GENOMIC DNA]</scope>
    <source>
        <strain evidence="13">A2C</strain>
    </source>
</reference>
<dbReference type="CDD" id="cd08170">
    <property type="entry name" value="GlyDH"/>
    <property type="match status" value="1"/>
</dbReference>
<evidence type="ECO:0000256" key="1">
    <source>
        <dbReference type="ARBA" id="ARBA00022723"/>
    </source>
</evidence>